<dbReference type="InterPro" id="IPR056823">
    <property type="entry name" value="TEN-like_YD-shell"/>
</dbReference>
<dbReference type="NCBIfam" id="TIGR01643">
    <property type="entry name" value="YD_repeat_2x"/>
    <property type="match status" value="8"/>
</dbReference>
<dbReference type="InterPro" id="IPR031325">
    <property type="entry name" value="RHS_repeat"/>
</dbReference>
<dbReference type="InterPro" id="IPR006530">
    <property type="entry name" value="YD"/>
</dbReference>
<dbReference type="PANTHER" id="PTHR32305">
    <property type="match status" value="1"/>
</dbReference>
<keyword evidence="1" id="KW-0677">Repeat</keyword>
<evidence type="ECO:0000313" key="4">
    <source>
        <dbReference type="Proteomes" id="UP000292544"/>
    </source>
</evidence>
<dbReference type="Proteomes" id="UP000292544">
    <property type="component" value="Unassembled WGS sequence"/>
</dbReference>
<evidence type="ECO:0000259" key="2">
    <source>
        <dbReference type="Pfam" id="PF25023"/>
    </source>
</evidence>
<comment type="caution">
    <text evidence="3">The sequence shown here is derived from an EMBL/GenBank/DDBJ whole genome shotgun (WGS) entry which is preliminary data.</text>
</comment>
<proteinExistence type="predicted"/>
<dbReference type="Gene3D" id="2.180.10.10">
    <property type="entry name" value="RHS repeat-associated core"/>
    <property type="match status" value="2"/>
</dbReference>
<gene>
    <name evidence="3" type="ORF">EXY25_03810</name>
</gene>
<dbReference type="Pfam" id="PF25023">
    <property type="entry name" value="TEN_YD-shell"/>
    <property type="match status" value="2"/>
</dbReference>
<evidence type="ECO:0000256" key="1">
    <source>
        <dbReference type="ARBA" id="ARBA00022737"/>
    </source>
</evidence>
<dbReference type="PANTHER" id="PTHR32305:SF15">
    <property type="entry name" value="PROTEIN RHSA-RELATED"/>
    <property type="match status" value="1"/>
</dbReference>
<dbReference type="RefSeq" id="WP_130565771.1">
    <property type="nucleotide sequence ID" value="NZ_SHLY01000001.1"/>
</dbReference>
<keyword evidence="4" id="KW-1185">Reference proteome</keyword>
<accession>A0ABY1WUW6</accession>
<feature type="domain" description="Teneurin-like YD-shell" evidence="2">
    <location>
        <begin position="1038"/>
        <end position="1180"/>
    </location>
</feature>
<reference evidence="4" key="1">
    <citation type="submission" date="2019-02" db="EMBL/GenBank/DDBJ databases">
        <title>Draft genome sequence of Muricauda sp. 176CP4-71.</title>
        <authorList>
            <person name="Park J.-S."/>
        </authorList>
    </citation>
    <scope>NUCLEOTIDE SEQUENCE [LARGE SCALE GENOMIC DNA]</scope>
    <source>
        <strain evidence="4">176GS2-150</strain>
    </source>
</reference>
<sequence length="1212" mass="134492">MTGNKRTRRAGIALSKMFIGWLMFCGSLHAAIEPYFDEVPAQQLFKPSRIGADFFINADEACKSIMPPPRGTNPEITTHEPVYAHAHPDYGLGCWMTVQWDYPGDHGFDEKKPVFHQGWVGAYWFCPKGYINKKGEPQTCQKRIISNDGTCPLGNPFLLGSGQKTELDTDYQSAFAHSPELTLSRSYTSGQYNKPRGEFGNNWFLHRFGRSVLLDADGQRLHYRSSPSRLISFTLNSDSTFQHDGGKTYQIDALENGNYRIKDIANNRAEVFSPEGRLLSIVQSSGVELTLTYEQNLKYIQSAFGQRIELQWTNGLITKALMPDGSTVRYSYTKVNGADALTSVQYDDGSLKRYEYEALADPLLPYDEQEEAALSEITSRLLVAANKGENSITGVPSTQNHLLAFNKSRADHYGFYLWGQNVNLKLTKRIDENGIVYGTYAYNEEGQVVSEHHYGSAESYLLERDTSNGLLVTSPLGNQVRYKFQITDGRIVTSEIQGVETEGCSIGHSAFHYTSDGKILRKSDANGTYTDYVYNSDGLKSKATVANGKPEEISTSYEYYSEGTLKSTENGVTRTEYGYDSEGRVTSVLERDISSGAYRAHAYVYGENGLLKSIDGPRSDVSDNTTFGYDAYGNITTITNALGHVTSLKDHDANGQPLSIADANGVAITFKYDVRGRLTESSTAGETTLYSYDKVGQLTQLTLPGGEQLFYSYNGARYLTEVRDSAGNSLSYSHDQAGNVTAIEVKDSSGNLVQTQNQAYDSLGRLATYTDALGNTTAYEYDPLGNLLRSTSPLLNVTKYDYNGLGQQTESTDPAGGKTHYAYDKTGRVTQVTDPNGAITRYEYDGLGNLVKQHSADTGVTTYTYDAAGNLLTKTDANKITTAYRYDALNRLTAIDYTDDGLDVTLTYDEGAYGKGRLTTLTDGSGSTRYRYTALSQVAEQTTTIGQHSYTLTYRYRPGGALAEVTYPSGRVLTYQYNTHGQLSGISQQHREQTKALVTDIIYQPFGPLSRYTLGNGKTVSRQFDLAGRLTEIHLLGVYHSQLSYDADGNIRLMEQPHMPARQQQFSYDALNRLTEAYGDYGDYAYNYDPVGNRTALTQDNDTDTWQYQAQSNRLTLPYAHDEAGNRIADTAHLYRYGAHNRMIELIDRQRHMSTDYGYNGLGQRVIKANLFGQVEFIYDGAGQLIAEADSEGLVVKEYIPLGGQPLVMAVE</sequence>
<feature type="domain" description="Teneurin-like YD-shell" evidence="2">
    <location>
        <begin position="561"/>
        <end position="727"/>
    </location>
</feature>
<dbReference type="InterPro" id="IPR050708">
    <property type="entry name" value="T6SS_VgrG/RHS"/>
</dbReference>
<evidence type="ECO:0000313" key="3">
    <source>
        <dbReference type="EMBL" id="TAA48366.1"/>
    </source>
</evidence>
<protein>
    <submittedName>
        <fullName evidence="3">RHS repeat protein</fullName>
    </submittedName>
</protein>
<dbReference type="Pfam" id="PF05593">
    <property type="entry name" value="RHS_repeat"/>
    <property type="match status" value="3"/>
</dbReference>
<organism evidence="3 4">
    <name type="scientific">Corallincola spongiicola</name>
    <dbReference type="NCBI Taxonomy" id="2520508"/>
    <lineage>
        <taxon>Bacteria</taxon>
        <taxon>Pseudomonadati</taxon>
        <taxon>Pseudomonadota</taxon>
        <taxon>Gammaproteobacteria</taxon>
        <taxon>Alteromonadales</taxon>
        <taxon>Psychromonadaceae</taxon>
        <taxon>Corallincola</taxon>
    </lineage>
</organism>
<dbReference type="EMBL" id="SHLY01000001">
    <property type="protein sequence ID" value="TAA48366.1"/>
    <property type="molecule type" value="Genomic_DNA"/>
</dbReference>
<name>A0ABY1WUW6_9GAMM</name>